<evidence type="ECO:0000313" key="1">
    <source>
        <dbReference type="EMBL" id="KIG12561.1"/>
    </source>
</evidence>
<reference evidence="1 2" key="1">
    <citation type="submission" date="2014-12" db="EMBL/GenBank/DDBJ databases">
        <title>Genome assembly of Enhygromyxa salina DSM 15201.</title>
        <authorList>
            <person name="Sharma G."/>
            <person name="Subramanian S."/>
        </authorList>
    </citation>
    <scope>NUCLEOTIDE SEQUENCE [LARGE SCALE GENOMIC DNA]</scope>
    <source>
        <strain evidence="1 2">DSM 15201</strain>
    </source>
</reference>
<organism evidence="1 2">
    <name type="scientific">Enhygromyxa salina</name>
    <dbReference type="NCBI Taxonomy" id="215803"/>
    <lineage>
        <taxon>Bacteria</taxon>
        <taxon>Pseudomonadati</taxon>
        <taxon>Myxococcota</taxon>
        <taxon>Polyangia</taxon>
        <taxon>Nannocystales</taxon>
        <taxon>Nannocystaceae</taxon>
        <taxon>Enhygromyxa</taxon>
    </lineage>
</organism>
<name>A0A0C2CMS0_9BACT</name>
<comment type="caution">
    <text evidence="1">The sequence shown here is derived from an EMBL/GenBank/DDBJ whole genome shotgun (WGS) entry which is preliminary data.</text>
</comment>
<protein>
    <submittedName>
        <fullName evidence="1">Uncharacterized protein</fullName>
    </submittedName>
</protein>
<accession>A0A0C2CMS0</accession>
<evidence type="ECO:0000313" key="2">
    <source>
        <dbReference type="Proteomes" id="UP000031599"/>
    </source>
</evidence>
<proteinExistence type="predicted"/>
<sequence length="142" mass="17218">MNKLLCERPRGGWRLKTLRASKHRREWESEPTHGRMPGKVRRSKWLNENLQPLRRFLLSNLGRPWDQVYSELRANLRVRKAIDLHILQHLERMVALDVRYEGRVPMVLDRDGWRPIYGTRWHELYVCPRTGLLRRYQGKRRG</sequence>
<dbReference type="Proteomes" id="UP000031599">
    <property type="component" value="Unassembled WGS sequence"/>
</dbReference>
<dbReference type="EMBL" id="JMCC02000126">
    <property type="protein sequence ID" value="KIG12561.1"/>
    <property type="molecule type" value="Genomic_DNA"/>
</dbReference>
<gene>
    <name evidence="1" type="ORF">DB30_01271</name>
</gene>
<dbReference type="AlphaFoldDB" id="A0A0C2CMS0"/>
<dbReference type="RefSeq" id="WP_052557519.1">
    <property type="nucleotide sequence ID" value="NZ_JMCC02000126.1"/>
</dbReference>